<organism evidence="2 3">
    <name type="scientific">Metapseudomonas boanensis</name>
    <dbReference type="NCBI Taxonomy" id="2822138"/>
    <lineage>
        <taxon>Bacteria</taxon>
        <taxon>Pseudomonadati</taxon>
        <taxon>Pseudomonadota</taxon>
        <taxon>Gammaproteobacteria</taxon>
        <taxon>Pseudomonadales</taxon>
        <taxon>Pseudomonadaceae</taxon>
        <taxon>Metapseudomonas</taxon>
    </lineage>
</organism>
<dbReference type="SUPFAM" id="SSF54909">
    <property type="entry name" value="Dimeric alpha+beta barrel"/>
    <property type="match status" value="1"/>
</dbReference>
<evidence type="ECO:0000313" key="2">
    <source>
        <dbReference type="EMBL" id="MBT8766072.1"/>
    </source>
</evidence>
<comment type="caution">
    <text evidence="2">The sequence shown here is derived from an EMBL/GenBank/DDBJ whole genome shotgun (WGS) entry which is preliminary data.</text>
</comment>
<protein>
    <submittedName>
        <fullName evidence="2">Dabb family protein</fullName>
    </submittedName>
</protein>
<keyword evidence="3" id="KW-1185">Reference proteome</keyword>
<gene>
    <name evidence="2" type="ORF">J7302_07995</name>
</gene>
<proteinExistence type="predicted"/>
<dbReference type="InterPro" id="IPR011008">
    <property type="entry name" value="Dimeric_a/b-barrel"/>
</dbReference>
<dbReference type="PROSITE" id="PS51502">
    <property type="entry name" value="S_R_A_B_BARREL"/>
    <property type="match status" value="1"/>
</dbReference>
<dbReference type="EMBL" id="JAGTIS010000003">
    <property type="protein sequence ID" value="MBT8766072.1"/>
    <property type="molecule type" value="Genomic_DNA"/>
</dbReference>
<name>A0ABS5XEJ8_9GAMM</name>
<dbReference type="Proteomes" id="UP001519667">
    <property type="component" value="Unassembled WGS sequence"/>
</dbReference>
<sequence length="197" mass="21799">MSSEVAQIYLAADADVPTFERALDRWCQAAPLAFAGRNLPGCWGAGDFSVDLRALGGASLEELPGVARVDRLSHIRIGGGERAPGLVAGVLRTLLLRVRPEAPAHQVEALERDLLAMPGYMRGIRNWQLGRVTSTSHWSHVWQQEFAEEGDLHGEYLLHPFHWGWVDRWFDPAFPEWTVEAICHAFCPLPASVLAPA</sequence>
<reference evidence="2 3" key="1">
    <citation type="submission" date="2021-04" db="EMBL/GenBank/DDBJ databases">
        <title>Pseudomonas boanensis sp. nov., a bacterium isolated from river water used for household purposes in Boane District, Mozambique.</title>
        <authorList>
            <person name="Nicklasson M."/>
            <person name="Martin-Rodriguez A.J."/>
            <person name="Thorell K."/>
            <person name="Neves L."/>
            <person name="Mussagy A."/>
            <person name="Rydberg H.A."/>
            <person name="Hernroth B."/>
            <person name="Svensson-Stadler L."/>
            <person name="Sjoling A."/>
        </authorList>
    </citation>
    <scope>NUCLEOTIDE SEQUENCE [LARGE SCALE GENOMIC DNA]</scope>
    <source>
        <strain evidence="2 3">DB1</strain>
    </source>
</reference>
<evidence type="ECO:0000259" key="1">
    <source>
        <dbReference type="PROSITE" id="PS51502"/>
    </source>
</evidence>
<accession>A0ABS5XEJ8</accession>
<dbReference type="RefSeq" id="WP_215372732.1">
    <property type="nucleotide sequence ID" value="NZ_JAGTIS010000003.1"/>
</dbReference>
<evidence type="ECO:0000313" key="3">
    <source>
        <dbReference type="Proteomes" id="UP001519667"/>
    </source>
</evidence>
<dbReference type="SMART" id="SM00886">
    <property type="entry name" value="Dabb"/>
    <property type="match status" value="1"/>
</dbReference>
<feature type="domain" description="Stress-response A/B barrel" evidence="1">
    <location>
        <begin position="90"/>
        <end position="182"/>
    </location>
</feature>
<dbReference type="InterPro" id="IPR013097">
    <property type="entry name" value="Dabb"/>
</dbReference>
<dbReference type="Pfam" id="PF07876">
    <property type="entry name" value="Dabb"/>
    <property type="match status" value="1"/>
</dbReference>
<dbReference type="Gene3D" id="3.30.70.100">
    <property type="match status" value="1"/>
</dbReference>